<proteinExistence type="predicted"/>
<organism evidence="1">
    <name type="scientific">Leviviridae sp</name>
    <dbReference type="NCBI Taxonomy" id="2027243"/>
    <lineage>
        <taxon>Viruses</taxon>
        <taxon>Riboviria</taxon>
        <taxon>Orthornavirae</taxon>
        <taxon>Lenarviricota</taxon>
        <taxon>Leviviricetes</taxon>
        <taxon>Norzivirales</taxon>
        <taxon>Fiersviridae</taxon>
    </lineage>
</organism>
<dbReference type="EMBL" id="MN034763">
    <property type="protein sequence ID" value="QDH89332.1"/>
    <property type="molecule type" value="Genomic_RNA"/>
</dbReference>
<accession>A0A514D6W3</accession>
<reference evidence="1" key="1">
    <citation type="submission" date="2019-05" db="EMBL/GenBank/DDBJ databases">
        <title>Metatranscriptomic reconstruction reveals RNA viruses with the potential to shape carbon cycling in soil.</title>
        <authorList>
            <person name="Starr E.P."/>
            <person name="Nuccio E."/>
            <person name="Pett-Ridge J."/>
            <person name="Banfield J.F."/>
            <person name="Firestone M.K."/>
        </authorList>
    </citation>
    <scope>NUCLEOTIDE SEQUENCE</scope>
    <source>
        <strain evidence="1">H2_Rhizo_Litter_8_scaffold_242</strain>
    </source>
</reference>
<evidence type="ECO:0000313" key="1">
    <source>
        <dbReference type="EMBL" id="QDH89332.1"/>
    </source>
</evidence>
<name>A0A514D6W3_9VIRU</name>
<sequence length="27" mass="2768">MCVRSVLPPLLGVVWGVVAQGDRTGSA</sequence>
<protein>
    <submittedName>
        <fullName evidence="1">Uncharacterized protein</fullName>
    </submittedName>
</protein>
<feature type="non-terminal residue" evidence="1">
    <location>
        <position position="27"/>
    </location>
</feature>
<gene>
    <name evidence="1" type="ORF">H2RhizoLitter8242_000001</name>
</gene>